<dbReference type="InterPro" id="IPR028098">
    <property type="entry name" value="Glyco_trans_4-like_N"/>
</dbReference>
<name>M0LES4_HALJT</name>
<feature type="domain" description="Glycosyltransferase subfamily 4-like N-terminal" evidence="2">
    <location>
        <begin position="8"/>
        <end position="185"/>
    </location>
</feature>
<dbReference type="InterPro" id="IPR050194">
    <property type="entry name" value="Glycosyltransferase_grp1"/>
</dbReference>
<dbReference type="PATRIC" id="fig|1227453.3.peg.1936"/>
<dbReference type="Proteomes" id="UP000011524">
    <property type="component" value="Unassembled WGS sequence"/>
</dbReference>
<dbReference type="eggNOG" id="arCOG01403">
    <property type="taxonomic scope" value="Archaea"/>
</dbReference>
<gene>
    <name evidence="3" type="ORF">C444_09877</name>
</gene>
<evidence type="ECO:0000313" key="4">
    <source>
        <dbReference type="Proteomes" id="UP000011524"/>
    </source>
</evidence>
<dbReference type="Pfam" id="PF13439">
    <property type="entry name" value="Glyco_transf_4"/>
    <property type="match status" value="1"/>
</dbReference>
<reference evidence="3 4" key="1">
    <citation type="journal article" date="2014" name="PLoS Genet.">
        <title>Phylogenetically driven sequencing of extremely halophilic archaea reveals strategies for static and dynamic osmo-response.</title>
        <authorList>
            <person name="Becker E.A."/>
            <person name="Seitzer P.M."/>
            <person name="Tritt A."/>
            <person name="Larsen D."/>
            <person name="Krusor M."/>
            <person name="Yao A.I."/>
            <person name="Wu D."/>
            <person name="Madern D."/>
            <person name="Eisen J.A."/>
            <person name="Darling A.E."/>
            <person name="Facciotti M.T."/>
        </authorList>
    </citation>
    <scope>NUCLEOTIDE SEQUENCE [LARGE SCALE GENOMIC DNA]</scope>
    <source>
        <strain evidence="4">ATCC 49778 / DSM 6131 / JCM 7785 / NBRC 101032 / NCIMB 13157 / TR-1</strain>
    </source>
</reference>
<accession>M0LES4</accession>
<dbReference type="SUPFAM" id="SSF53756">
    <property type="entry name" value="UDP-Glycosyltransferase/glycogen phosphorylase"/>
    <property type="match status" value="1"/>
</dbReference>
<evidence type="ECO:0000259" key="1">
    <source>
        <dbReference type="Pfam" id="PF00534"/>
    </source>
</evidence>
<dbReference type="GO" id="GO:0016757">
    <property type="term" value="F:glycosyltransferase activity"/>
    <property type="evidence" value="ECO:0007669"/>
    <property type="project" value="InterPro"/>
</dbReference>
<feature type="domain" description="Glycosyl transferase family 1" evidence="1">
    <location>
        <begin position="189"/>
        <end position="348"/>
    </location>
</feature>
<dbReference type="STRING" id="1227453.C444_09877"/>
<organism evidence="3 4">
    <name type="scientific">Haloarcula japonica (strain ATCC 49778 / DSM 6131 / JCM 7785 / NBRC 101032 / NCIMB 13157 / TR-1)</name>
    <dbReference type="NCBI Taxonomy" id="1227453"/>
    <lineage>
        <taxon>Archaea</taxon>
        <taxon>Methanobacteriati</taxon>
        <taxon>Methanobacteriota</taxon>
        <taxon>Stenosarchaea group</taxon>
        <taxon>Halobacteria</taxon>
        <taxon>Halobacteriales</taxon>
        <taxon>Haloarculaceae</taxon>
        <taxon>Haloarcula</taxon>
    </lineage>
</organism>
<evidence type="ECO:0000259" key="2">
    <source>
        <dbReference type="Pfam" id="PF13439"/>
    </source>
</evidence>
<dbReference type="PANTHER" id="PTHR45947">
    <property type="entry name" value="SULFOQUINOVOSYL TRANSFERASE SQD2"/>
    <property type="match status" value="1"/>
</dbReference>
<evidence type="ECO:0000313" key="3">
    <source>
        <dbReference type="EMBL" id="EMA30480.1"/>
    </source>
</evidence>
<dbReference type="Pfam" id="PF00534">
    <property type="entry name" value="Glycos_transf_1"/>
    <property type="match status" value="1"/>
</dbReference>
<protein>
    <submittedName>
        <fullName evidence="3">Glycosyltransferase</fullName>
    </submittedName>
</protein>
<dbReference type="AlphaFoldDB" id="M0LES4"/>
<dbReference type="CDD" id="cd03801">
    <property type="entry name" value="GT4_PimA-like"/>
    <property type="match status" value="1"/>
</dbReference>
<proteinExistence type="predicted"/>
<comment type="caution">
    <text evidence="3">The sequence shown here is derived from an EMBL/GenBank/DDBJ whole genome shotgun (WGS) entry which is preliminary data.</text>
</comment>
<dbReference type="Gene3D" id="3.40.50.2000">
    <property type="entry name" value="Glycogen Phosphorylase B"/>
    <property type="match status" value="2"/>
</dbReference>
<keyword evidence="4" id="KW-1185">Reference proteome</keyword>
<sequence>MIYPFITGGAEKRIHEIGTRLADKGHKVTIYGRHYWDGPPETTHEGMTLRAVAPEAELYEDDRRSITEAIDFAVRALPPLRKRLTNDEHDLAIASVFPYFPVLATKLASLGTSTPVVTTWHEVWGEYWEEYLGVLAPGGKITEQLTARTPQHPIAVSGITADNLAAIGPAREHIEVVPNGLDTEQVRTATQPDKGYDIVFAGRLIEHKNVDILLEAFDRVADKHAVTLGIIGDGPERDRLDRKRDSLTHADRVSMLGFLDDYEDVLGHMRAADIFASPSTREGFGITFVEAMAADCTVIAAEHPDSAAGEVIGDAGFLVDPTVDSLTERLDAALGGERPSANPVERAEQYDWDAVADQAETVYRQAIDGSW</sequence>
<dbReference type="PANTHER" id="PTHR45947:SF3">
    <property type="entry name" value="SULFOQUINOVOSYL TRANSFERASE SQD2"/>
    <property type="match status" value="1"/>
</dbReference>
<dbReference type="EMBL" id="AOLY01000033">
    <property type="protein sequence ID" value="EMA30480.1"/>
    <property type="molecule type" value="Genomic_DNA"/>
</dbReference>
<dbReference type="InterPro" id="IPR001296">
    <property type="entry name" value="Glyco_trans_1"/>
</dbReference>